<protein>
    <submittedName>
        <fullName evidence="1">Uncharacterized protein</fullName>
    </submittedName>
</protein>
<accession>A0A1Y1IR47</accession>
<evidence type="ECO:0000313" key="1">
    <source>
        <dbReference type="EMBL" id="GAQ93330.1"/>
    </source>
</evidence>
<name>A0A1Y1IR47_KLENI</name>
<evidence type="ECO:0000313" key="2">
    <source>
        <dbReference type="Proteomes" id="UP000054558"/>
    </source>
</evidence>
<sequence>MDLVGVRLKSCWKVYPWVGPITCETVRRQGVAPEASAPIYFAGEATDGGAMDRREKKKLKEFYEAAAQAQEKQLVWEELDEVLRESDPQEEVVLKGKKKPGRKARDLHFDMVLKLMVGSCSVVELLVIGSYRV</sequence>
<reference evidence="1 2" key="1">
    <citation type="journal article" date="2014" name="Nat. Commun.">
        <title>Klebsormidium flaccidum genome reveals primary factors for plant terrestrial adaptation.</title>
        <authorList>
            <person name="Hori K."/>
            <person name="Maruyama F."/>
            <person name="Fujisawa T."/>
            <person name="Togashi T."/>
            <person name="Yamamoto N."/>
            <person name="Seo M."/>
            <person name="Sato S."/>
            <person name="Yamada T."/>
            <person name="Mori H."/>
            <person name="Tajima N."/>
            <person name="Moriyama T."/>
            <person name="Ikeuchi M."/>
            <person name="Watanabe M."/>
            <person name="Wada H."/>
            <person name="Kobayashi K."/>
            <person name="Saito M."/>
            <person name="Masuda T."/>
            <person name="Sasaki-Sekimoto Y."/>
            <person name="Mashiguchi K."/>
            <person name="Awai K."/>
            <person name="Shimojima M."/>
            <person name="Masuda S."/>
            <person name="Iwai M."/>
            <person name="Nobusawa T."/>
            <person name="Narise T."/>
            <person name="Kondo S."/>
            <person name="Saito H."/>
            <person name="Sato R."/>
            <person name="Murakawa M."/>
            <person name="Ihara Y."/>
            <person name="Oshima-Yamada Y."/>
            <person name="Ohtaka K."/>
            <person name="Satoh M."/>
            <person name="Sonobe K."/>
            <person name="Ishii M."/>
            <person name="Ohtani R."/>
            <person name="Kanamori-Sato M."/>
            <person name="Honoki R."/>
            <person name="Miyazaki D."/>
            <person name="Mochizuki H."/>
            <person name="Umetsu J."/>
            <person name="Higashi K."/>
            <person name="Shibata D."/>
            <person name="Kamiya Y."/>
            <person name="Sato N."/>
            <person name="Nakamura Y."/>
            <person name="Tabata S."/>
            <person name="Ida S."/>
            <person name="Kurokawa K."/>
            <person name="Ohta H."/>
        </authorList>
    </citation>
    <scope>NUCLEOTIDE SEQUENCE [LARGE SCALE GENOMIC DNA]</scope>
    <source>
        <strain evidence="1 2">NIES-2285</strain>
    </source>
</reference>
<feature type="non-terminal residue" evidence="1">
    <location>
        <position position="133"/>
    </location>
</feature>
<gene>
    <name evidence="1" type="ORF">KFL_014450020</name>
</gene>
<dbReference type="Proteomes" id="UP000054558">
    <property type="component" value="Unassembled WGS sequence"/>
</dbReference>
<proteinExistence type="predicted"/>
<dbReference type="EMBL" id="DF238394">
    <property type="protein sequence ID" value="GAQ93330.1"/>
    <property type="molecule type" value="Genomic_DNA"/>
</dbReference>
<organism evidence="1 2">
    <name type="scientific">Klebsormidium nitens</name>
    <name type="common">Green alga</name>
    <name type="synonym">Ulothrix nitens</name>
    <dbReference type="NCBI Taxonomy" id="105231"/>
    <lineage>
        <taxon>Eukaryota</taxon>
        <taxon>Viridiplantae</taxon>
        <taxon>Streptophyta</taxon>
        <taxon>Klebsormidiophyceae</taxon>
        <taxon>Klebsormidiales</taxon>
        <taxon>Klebsormidiaceae</taxon>
        <taxon>Klebsormidium</taxon>
    </lineage>
</organism>
<dbReference type="AlphaFoldDB" id="A0A1Y1IR47"/>
<keyword evidence="2" id="KW-1185">Reference proteome</keyword>